<name>A0ACC5SUC5_ENSAD</name>
<dbReference type="Proteomes" id="UP000823773">
    <property type="component" value="Unassembled WGS sequence"/>
</dbReference>
<comment type="caution">
    <text evidence="1">The sequence shown here is derived from an EMBL/GenBank/DDBJ whole genome shotgun (WGS) entry which is preliminary data.</text>
</comment>
<organism evidence="1 2">
    <name type="scientific">Ensifer adhaerens</name>
    <name type="common">Sinorhizobium morelense</name>
    <dbReference type="NCBI Taxonomy" id="106592"/>
    <lineage>
        <taxon>Bacteria</taxon>
        <taxon>Pseudomonadati</taxon>
        <taxon>Pseudomonadota</taxon>
        <taxon>Alphaproteobacteria</taxon>
        <taxon>Hyphomicrobiales</taxon>
        <taxon>Rhizobiaceae</taxon>
        <taxon>Sinorhizobium/Ensifer group</taxon>
        <taxon>Ensifer</taxon>
    </lineage>
</organism>
<evidence type="ECO:0000313" key="1">
    <source>
        <dbReference type="EMBL" id="MBP1872425.1"/>
    </source>
</evidence>
<reference evidence="1" key="1">
    <citation type="submission" date="2021-03" db="EMBL/GenBank/DDBJ databases">
        <title>Genomic Encyclopedia of Type Strains, Phase IV (KMG-IV): sequencing the most valuable type-strain genomes for metagenomic binning, comparative biology and taxonomic classification.</title>
        <authorList>
            <person name="Goeker M."/>
        </authorList>
    </citation>
    <scope>NUCLEOTIDE SEQUENCE</scope>
    <source>
        <strain evidence="1">DSM 18131</strain>
    </source>
</reference>
<sequence length="148" mass="16888">MTIDHDAQQIGSLIIASFRQVTGRSLIEPAADSRWLYASAPFAVLAHDRSDDPRFIYANKTAQDCFGYSWDEFVGMPSRLSAQAPEREERQRFLDSVSAQGFIDNYRGLRIAKSGRRFWIEHATVWQLARSDGEYLGQAAVFHSWKDL</sequence>
<protein>
    <submittedName>
        <fullName evidence="1">PAS domain S-box-containing protein</fullName>
    </submittedName>
</protein>
<proteinExistence type="predicted"/>
<evidence type="ECO:0000313" key="2">
    <source>
        <dbReference type="Proteomes" id="UP000823773"/>
    </source>
</evidence>
<dbReference type="EMBL" id="JAGGJR010000003">
    <property type="protein sequence ID" value="MBP1872425.1"/>
    <property type="molecule type" value="Genomic_DNA"/>
</dbReference>
<gene>
    <name evidence="1" type="ORF">J2Z19_002137</name>
</gene>
<accession>A0ACC5SUC5</accession>
<keyword evidence="2" id="KW-1185">Reference proteome</keyword>